<feature type="active site" evidence="9">
    <location>
        <position position="92"/>
    </location>
</feature>
<dbReference type="Gene3D" id="3.10.310.10">
    <property type="entry name" value="Diaminopimelate Epimerase, Chain A, domain 1"/>
    <property type="match status" value="2"/>
</dbReference>
<evidence type="ECO:0000256" key="2">
    <source>
        <dbReference type="ARBA" id="ARBA00010219"/>
    </source>
</evidence>
<dbReference type="NCBIfam" id="TIGR00652">
    <property type="entry name" value="DapF"/>
    <property type="match status" value="1"/>
</dbReference>
<dbReference type="OrthoDB" id="9805408at2"/>
<dbReference type="GO" id="GO:0008837">
    <property type="term" value="F:diaminopimelate epimerase activity"/>
    <property type="evidence" value="ECO:0007669"/>
    <property type="project" value="UniProtKB-UniRule"/>
</dbReference>
<dbReference type="SUPFAM" id="SSF54506">
    <property type="entry name" value="Diaminopimelate epimerase-like"/>
    <property type="match status" value="2"/>
</dbReference>
<name>A0A1L4D152_9BACT</name>
<sequence>MDQPDFEFDFEKLHGASNDFIFIPHPILINFKSQLELKNFVKNICHRNQGIGADGVVFYDLGKDKSKNKSNENLNQIKIFIVNSDGSYAGTCGNALRCLGFKLLRDKEWDGKTELPIYRLFPKHFSQNLNLISSDESFVLQTNSFAILNNATLDSVITATVHVAMGKEVNTKATPILENALAQFGNTLDFLTPIYVELSNPHWIFISPNFQHFNRREFKEFGLFAQGELRSKSLEGEVPLANIGMITLQQKNSLQWNLVVFERGAGLTQCCGSGAVAARIALEYSGFVSQEVSDVSFQMPGGLVSISKPLNRGDETAQRVLKGPAHWVFKGNGLHRPNQ</sequence>
<keyword evidence="6" id="KW-0413">Isomerase</keyword>
<evidence type="ECO:0000256" key="7">
    <source>
        <dbReference type="ARBA" id="ARBA00051712"/>
    </source>
</evidence>
<dbReference type="AlphaFoldDB" id="A0A1L4D152"/>
<dbReference type="RefSeq" id="WP_148697659.1">
    <property type="nucleotide sequence ID" value="NZ_CP017834.1"/>
</dbReference>
<comment type="pathway">
    <text evidence="1">Amino-acid biosynthesis; L-lysine biosynthesis via DAP pathway; DL-2,6-diaminopimelate from LL-2,6-diaminopimelate: step 1/1.</text>
</comment>
<dbReference type="KEGG" id="saqi:AXG55_08355"/>
<dbReference type="EMBL" id="CP017834">
    <property type="protein sequence ID" value="APJ03914.1"/>
    <property type="molecule type" value="Genomic_DNA"/>
</dbReference>
<gene>
    <name evidence="10" type="ORF">AXG55_08355</name>
</gene>
<keyword evidence="4" id="KW-0028">Amino-acid biosynthesis</keyword>
<dbReference type="InterPro" id="IPR001653">
    <property type="entry name" value="DAP_epimerase_DapF"/>
</dbReference>
<evidence type="ECO:0000256" key="1">
    <source>
        <dbReference type="ARBA" id="ARBA00005196"/>
    </source>
</evidence>
<dbReference type="GO" id="GO:0005829">
    <property type="term" value="C:cytosol"/>
    <property type="evidence" value="ECO:0007669"/>
    <property type="project" value="TreeGrafter"/>
</dbReference>
<evidence type="ECO:0000256" key="6">
    <source>
        <dbReference type="ARBA" id="ARBA00023235"/>
    </source>
</evidence>
<organism evidence="10 11">
    <name type="scientific">Silvanigrella aquatica</name>
    <dbReference type="NCBI Taxonomy" id="1915309"/>
    <lineage>
        <taxon>Bacteria</taxon>
        <taxon>Pseudomonadati</taxon>
        <taxon>Bdellovibrionota</taxon>
        <taxon>Oligoflexia</taxon>
        <taxon>Silvanigrellales</taxon>
        <taxon>Silvanigrellaceae</taxon>
        <taxon>Silvanigrella</taxon>
    </lineage>
</organism>
<dbReference type="InterPro" id="IPR018510">
    <property type="entry name" value="DAP_epimerase_AS"/>
</dbReference>
<dbReference type="STRING" id="1915309.AXG55_08355"/>
<dbReference type="EC" id="5.1.1.7" evidence="3 8"/>
<dbReference type="UniPathway" id="UPA00034">
    <property type="reaction ID" value="UER00025"/>
</dbReference>
<keyword evidence="11" id="KW-1185">Reference proteome</keyword>
<dbReference type="GO" id="GO:0009089">
    <property type="term" value="P:lysine biosynthetic process via diaminopimelate"/>
    <property type="evidence" value="ECO:0007669"/>
    <property type="project" value="UniProtKB-UniRule"/>
</dbReference>
<dbReference type="Pfam" id="PF01678">
    <property type="entry name" value="DAP_epimerase"/>
    <property type="match status" value="2"/>
</dbReference>
<comment type="catalytic activity">
    <reaction evidence="7">
        <text>(2S,6S)-2,6-diaminopimelate = meso-2,6-diaminopimelate</text>
        <dbReference type="Rhea" id="RHEA:15393"/>
        <dbReference type="ChEBI" id="CHEBI:57609"/>
        <dbReference type="ChEBI" id="CHEBI:57791"/>
        <dbReference type="EC" id="5.1.1.7"/>
    </reaction>
</comment>
<reference evidence="10 11" key="1">
    <citation type="submission" date="2016-10" db="EMBL/GenBank/DDBJ databases">
        <title>Silvanigrella aquatica sp. nov., isolated from a freshwater lake located in the Black Forest, Germany, description of Silvanigrellaceae fam. nov., Silvanigrellales ord. nov., reclassification of the order Bdellovibrionales in the class Oligoflexia, reclassification of the families Bacteriovoracaceae and Halobacteriovoraceae in the new order Bacteriovoracales ord. nov., and reclassification of the family Pseudobacteriovoracaceae in the order Oligoflexiales.</title>
        <authorList>
            <person name="Hahn M.W."/>
            <person name="Schmidt J."/>
            <person name="Koll U."/>
            <person name="Rohde M."/>
            <person name="Verbag S."/>
            <person name="Pitt A."/>
            <person name="Nakai R."/>
            <person name="Naganuma T."/>
            <person name="Lang E."/>
        </authorList>
    </citation>
    <scope>NUCLEOTIDE SEQUENCE [LARGE SCALE GENOMIC DNA]</scope>
    <source>
        <strain evidence="10 11">MWH-Nonnen-W8red</strain>
    </source>
</reference>
<evidence type="ECO:0000256" key="8">
    <source>
        <dbReference type="NCBIfam" id="TIGR00652"/>
    </source>
</evidence>
<dbReference type="PANTHER" id="PTHR31689:SF0">
    <property type="entry name" value="DIAMINOPIMELATE EPIMERASE"/>
    <property type="match status" value="1"/>
</dbReference>
<dbReference type="PANTHER" id="PTHR31689">
    <property type="entry name" value="DIAMINOPIMELATE EPIMERASE, CHLOROPLASTIC"/>
    <property type="match status" value="1"/>
</dbReference>
<evidence type="ECO:0000256" key="3">
    <source>
        <dbReference type="ARBA" id="ARBA00013080"/>
    </source>
</evidence>
<accession>A0A1L4D152</accession>
<evidence type="ECO:0000256" key="9">
    <source>
        <dbReference type="PROSITE-ProRule" id="PRU10125"/>
    </source>
</evidence>
<evidence type="ECO:0000313" key="10">
    <source>
        <dbReference type="EMBL" id="APJ03914.1"/>
    </source>
</evidence>
<evidence type="ECO:0000256" key="4">
    <source>
        <dbReference type="ARBA" id="ARBA00022605"/>
    </source>
</evidence>
<evidence type="ECO:0000313" key="11">
    <source>
        <dbReference type="Proteomes" id="UP000184731"/>
    </source>
</evidence>
<keyword evidence="5" id="KW-0457">Lysine biosynthesis</keyword>
<protein>
    <recommendedName>
        <fullName evidence="3 8">Diaminopimelate epimerase</fullName>
        <ecNumber evidence="3 8">5.1.1.7</ecNumber>
    </recommendedName>
</protein>
<dbReference type="Proteomes" id="UP000184731">
    <property type="component" value="Chromosome"/>
</dbReference>
<evidence type="ECO:0000256" key="5">
    <source>
        <dbReference type="ARBA" id="ARBA00023154"/>
    </source>
</evidence>
<comment type="similarity">
    <text evidence="2">Belongs to the diaminopimelate epimerase family.</text>
</comment>
<dbReference type="PROSITE" id="PS01326">
    <property type="entry name" value="DAP_EPIMERASE"/>
    <property type="match status" value="1"/>
</dbReference>
<proteinExistence type="inferred from homology"/>